<dbReference type="SUPFAM" id="SSF46966">
    <property type="entry name" value="Spectrin repeat"/>
    <property type="match status" value="2"/>
</dbReference>
<dbReference type="EMBL" id="AZBU02000002">
    <property type="protein sequence ID" value="TKR92164.1"/>
    <property type="molecule type" value="Genomic_DNA"/>
</dbReference>
<accession>A0A4U5P8H0</accession>
<reference evidence="2" key="3">
    <citation type="journal article" date="2019" name="G3 (Bethesda)">
        <title>Hybrid Assembly of the Genome of the Entomopathogenic Nematode Steinernema carpocapsae Identifies the X-Chromosome.</title>
        <authorList>
            <person name="Serra L."/>
            <person name="Macchietto M."/>
            <person name="Macias-Munoz A."/>
            <person name="McGill C.J."/>
            <person name="Rodriguez I.M."/>
            <person name="Rodriguez B."/>
            <person name="Murad R."/>
            <person name="Mortazavi A."/>
        </authorList>
    </citation>
    <scope>NUCLEOTIDE SEQUENCE</scope>
    <source>
        <strain evidence="2">ALL</strain>
    </source>
</reference>
<dbReference type="CDD" id="cd00176">
    <property type="entry name" value="SPEC"/>
    <property type="match status" value="1"/>
</dbReference>
<evidence type="ECO:0000313" key="2">
    <source>
        <dbReference type="EMBL" id="TKR92164.1"/>
    </source>
</evidence>
<reference evidence="2" key="1">
    <citation type="submission" date="2013-11" db="EMBL/GenBank/DDBJ databases">
        <authorList>
            <person name="Sternberg P."/>
            <person name="Dillman A."/>
            <person name="Macchietto M."/>
        </authorList>
    </citation>
    <scope>NUCLEOTIDE SEQUENCE</scope>
    <source>
        <strain evidence="2">ALL</strain>
    </source>
</reference>
<feature type="region of interest" description="Disordered" evidence="1">
    <location>
        <begin position="11"/>
        <end position="101"/>
    </location>
</feature>
<organism evidence="2">
    <name type="scientific">Steinernema carpocapsae</name>
    <name type="common">Entomopathogenic nematode</name>
    <dbReference type="NCBI Taxonomy" id="34508"/>
    <lineage>
        <taxon>Eukaryota</taxon>
        <taxon>Metazoa</taxon>
        <taxon>Ecdysozoa</taxon>
        <taxon>Nematoda</taxon>
        <taxon>Chromadorea</taxon>
        <taxon>Rhabditida</taxon>
        <taxon>Tylenchina</taxon>
        <taxon>Panagrolaimomorpha</taxon>
        <taxon>Strongyloidoidea</taxon>
        <taxon>Steinernematidae</taxon>
        <taxon>Steinernema</taxon>
    </lineage>
</organism>
<gene>
    <name evidence="2" type="ORF">L596_006870</name>
</gene>
<reference evidence="2" key="2">
    <citation type="journal article" date="2015" name="Genome Biol.">
        <title>Comparative genomics of Steinernema reveals deeply conserved gene regulatory networks.</title>
        <authorList>
            <person name="Dillman A.R."/>
            <person name="Macchietto M."/>
            <person name="Porter C.F."/>
            <person name="Rogers A."/>
            <person name="Williams B."/>
            <person name="Antoshechkin I."/>
            <person name="Lee M.M."/>
            <person name="Goodwin Z."/>
            <person name="Lu X."/>
            <person name="Lewis E.E."/>
            <person name="Goodrich-Blair H."/>
            <person name="Stock S.P."/>
            <person name="Adams B.J."/>
            <person name="Sternberg P.W."/>
            <person name="Mortazavi A."/>
        </authorList>
    </citation>
    <scope>NUCLEOTIDE SEQUENCE [LARGE SCALE GENOMIC DNA]</scope>
    <source>
        <strain evidence="2">ALL</strain>
    </source>
</reference>
<dbReference type="SMART" id="SM00150">
    <property type="entry name" value="SPEC"/>
    <property type="match status" value="2"/>
</dbReference>
<proteinExistence type="predicted"/>
<dbReference type="OrthoDB" id="10057795at2759"/>
<dbReference type="Pfam" id="PF00435">
    <property type="entry name" value="Spectrin"/>
    <property type="match status" value="1"/>
</dbReference>
<feature type="compositionally biased region" description="Low complexity" evidence="1">
    <location>
        <begin position="11"/>
        <end position="41"/>
    </location>
</feature>
<sequence length="332" mass="37067">MTLYLTLVGQTAQTTTSKTSTASAASVPTTSSVTSATVISSAPPPPPPHPAQQIVEQHSVDMAPPASPTQQSSYDTEQRSRKSSSSSQKSGKGGKKRKNEELVREYEQCLEQVLTWLLEAEEELGLMGSVNENEVEMVKQQFKQHEQFMLSLTHSQDSVGRVLHRGQQLSQKVDEDLSQSIVSQLLIVNQRWESVRALAMRRQNLLQQHLNRLQHKQLEKISAWLIDMEKTMATNSTISDNAEEVAKQIDEHAALQEKIDAKQNSVQKLSTFVAVVDECEQTSEREYEDLEKLLQMVGQSELTSDRFTSVCQTKLKDVSDGGSVSDRTRLVL</sequence>
<evidence type="ECO:0008006" key="3">
    <source>
        <dbReference type="Google" id="ProtNLM"/>
    </source>
</evidence>
<name>A0A4U5P8H0_STECR</name>
<dbReference type="InterPro" id="IPR018159">
    <property type="entry name" value="Spectrin/alpha-actinin"/>
</dbReference>
<protein>
    <recommendedName>
        <fullName evidence="3">Dystrophin</fullName>
    </recommendedName>
</protein>
<dbReference type="InterPro" id="IPR002017">
    <property type="entry name" value="Spectrin_repeat"/>
</dbReference>
<comment type="caution">
    <text evidence="2">The sequence shown here is derived from an EMBL/GenBank/DDBJ whole genome shotgun (WGS) entry which is preliminary data.</text>
</comment>
<evidence type="ECO:0000256" key="1">
    <source>
        <dbReference type="SAM" id="MobiDB-lite"/>
    </source>
</evidence>
<dbReference type="Gene3D" id="1.20.58.60">
    <property type="match status" value="2"/>
</dbReference>
<dbReference type="AlphaFoldDB" id="A0A4U5P8H0"/>